<dbReference type="Pfam" id="PF08240">
    <property type="entry name" value="ADH_N"/>
    <property type="match status" value="1"/>
</dbReference>
<protein>
    <submittedName>
        <fullName evidence="9">GroES-like protein</fullName>
    </submittedName>
</protein>
<dbReference type="GO" id="GO:0006062">
    <property type="term" value="P:sorbitol catabolic process"/>
    <property type="evidence" value="ECO:0007669"/>
    <property type="project" value="TreeGrafter"/>
</dbReference>
<keyword evidence="5" id="KW-0560">Oxidoreductase</keyword>
<dbReference type="OrthoDB" id="5363962at2759"/>
<dbReference type="SUPFAM" id="SSF50129">
    <property type="entry name" value="GroES-like"/>
    <property type="match status" value="1"/>
</dbReference>
<dbReference type="SUPFAM" id="SSF51735">
    <property type="entry name" value="NAD(P)-binding Rossmann-fold domains"/>
    <property type="match status" value="1"/>
</dbReference>
<organism evidence="9 10">
    <name type="scientific">Jaminaea rosea</name>
    <dbReference type="NCBI Taxonomy" id="1569628"/>
    <lineage>
        <taxon>Eukaryota</taxon>
        <taxon>Fungi</taxon>
        <taxon>Dikarya</taxon>
        <taxon>Basidiomycota</taxon>
        <taxon>Ustilaginomycotina</taxon>
        <taxon>Exobasidiomycetes</taxon>
        <taxon>Microstromatales</taxon>
        <taxon>Microstromatales incertae sedis</taxon>
        <taxon>Jaminaea</taxon>
    </lineage>
</organism>
<dbReference type="Gene3D" id="3.90.180.10">
    <property type="entry name" value="Medium-chain alcohol dehydrogenases, catalytic domain"/>
    <property type="match status" value="1"/>
</dbReference>
<dbReference type="InterPro" id="IPR020843">
    <property type="entry name" value="ER"/>
</dbReference>
<dbReference type="Gene3D" id="3.40.50.720">
    <property type="entry name" value="NAD(P)-binding Rossmann-like Domain"/>
    <property type="match status" value="1"/>
</dbReference>
<keyword evidence="3 7" id="KW-0479">Metal-binding</keyword>
<comment type="similarity">
    <text evidence="2 7">Belongs to the zinc-containing alcohol dehydrogenase family.</text>
</comment>
<keyword evidence="6" id="KW-0520">NAD</keyword>
<comment type="cofactor">
    <cofactor evidence="1 7">
        <name>Zn(2+)</name>
        <dbReference type="ChEBI" id="CHEBI:29105"/>
    </cofactor>
</comment>
<dbReference type="STRING" id="1569628.A0A316UI00"/>
<evidence type="ECO:0000256" key="4">
    <source>
        <dbReference type="ARBA" id="ARBA00022833"/>
    </source>
</evidence>
<evidence type="ECO:0000256" key="7">
    <source>
        <dbReference type="RuleBase" id="RU361277"/>
    </source>
</evidence>
<evidence type="ECO:0000256" key="3">
    <source>
        <dbReference type="ARBA" id="ARBA00022723"/>
    </source>
</evidence>
<dbReference type="CDD" id="cd05285">
    <property type="entry name" value="sorbitol_DH"/>
    <property type="match status" value="1"/>
</dbReference>
<dbReference type="GO" id="GO:0008270">
    <property type="term" value="F:zinc ion binding"/>
    <property type="evidence" value="ECO:0007669"/>
    <property type="project" value="InterPro"/>
</dbReference>
<evidence type="ECO:0000313" key="9">
    <source>
        <dbReference type="EMBL" id="PWN24850.1"/>
    </source>
</evidence>
<dbReference type="InterPro" id="IPR011032">
    <property type="entry name" value="GroES-like_sf"/>
</dbReference>
<name>A0A316UI00_9BASI</name>
<dbReference type="RefSeq" id="XP_025359462.1">
    <property type="nucleotide sequence ID" value="XM_025507896.1"/>
</dbReference>
<keyword evidence="10" id="KW-1185">Reference proteome</keyword>
<dbReference type="AlphaFoldDB" id="A0A316UI00"/>
<evidence type="ECO:0000256" key="1">
    <source>
        <dbReference type="ARBA" id="ARBA00001947"/>
    </source>
</evidence>
<reference evidence="9 10" key="1">
    <citation type="journal article" date="2018" name="Mol. Biol. Evol.">
        <title>Broad Genomic Sampling Reveals a Smut Pathogenic Ancestry of the Fungal Clade Ustilaginomycotina.</title>
        <authorList>
            <person name="Kijpornyongpan T."/>
            <person name="Mondo S.J."/>
            <person name="Barry K."/>
            <person name="Sandor L."/>
            <person name="Lee J."/>
            <person name="Lipzen A."/>
            <person name="Pangilinan J."/>
            <person name="LaButti K."/>
            <person name="Hainaut M."/>
            <person name="Henrissat B."/>
            <person name="Grigoriev I.V."/>
            <person name="Spatafora J.W."/>
            <person name="Aime M.C."/>
        </authorList>
    </citation>
    <scope>NUCLEOTIDE SEQUENCE [LARGE SCALE GENOMIC DNA]</scope>
    <source>
        <strain evidence="9 10">MCA 5214</strain>
    </source>
</reference>
<dbReference type="PANTHER" id="PTHR43161">
    <property type="entry name" value="SORBITOL DEHYDROGENASE"/>
    <property type="match status" value="1"/>
</dbReference>
<dbReference type="GeneID" id="37029719"/>
<evidence type="ECO:0000256" key="2">
    <source>
        <dbReference type="ARBA" id="ARBA00008072"/>
    </source>
</evidence>
<dbReference type="PANTHER" id="PTHR43161:SF25">
    <property type="entry name" value="ALCOHOL DEHYDROGENASE, PUTATIVE (AFU_ORTHOLOGUE AFUA_1G14390)-RELATED"/>
    <property type="match status" value="1"/>
</dbReference>
<evidence type="ECO:0000256" key="6">
    <source>
        <dbReference type="ARBA" id="ARBA00023027"/>
    </source>
</evidence>
<evidence type="ECO:0000259" key="8">
    <source>
        <dbReference type="SMART" id="SM00829"/>
    </source>
</evidence>
<evidence type="ECO:0000313" key="10">
    <source>
        <dbReference type="Proteomes" id="UP000245884"/>
    </source>
</evidence>
<gene>
    <name evidence="9" type="ORF">BDZ90DRAFT_256575</name>
</gene>
<dbReference type="GO" id="GO:0003939">
    <property type="term" value="F:L-iditol 2-dehydrogenase (NAD+) activity"/>
    <property type="evidence" value="ECO:0007669"/>
    <property type="project" value="TreeGrafter"/>
</dbReference>
<dbReference type="InterPro" id="IPR013149">
    <property type="entry name" value="ADH-like_C"/>
</dbReference>
<dbReference type="InterPro" id="IPR045306">
    <property type="entry name" value="SDH-like"/>
</dbReference>
<dbReference type="InterPro" id="IPR013154">
    <property type="entry name" value="ADH-like_N"/>
</dbReference>
<evidence type="ECO:0000256" key="5">
    <source>
        <dbReference type="ARBA" id="ARBA00023002"/>
    </source>
</evidence>
<dbReference type="FunFam" id="3.40.50.720:FF:000068">
    <property type="entry name" value="Sorbitol dehydrogenase"/>
    <property type="match status" value="1"/>
</dbReference>
<dbReference type="InterPro" id="IPR002328">
    <property type="entry name" value="ADH_Zn_CS"/>
</dbReference>
<feature type="domain" description="Enoyl reductase (ER)" evidence="8">
    <location>
        <begin position="15"/>
        <end position="380"/>
    </location>
</feature>
<dbReference type="EMBL" id="KZ819679">
    <property type="protein sequence ID" value="PWN24850.1"/>
    <property type="molecule type" value="Genomic_DNA"/>
</dbReference>
<dbReference type="Pfam" id="PF00107">
    <property type="entry name" value="ADH_zinc_N"/>
    <property type="match status" value="1"/>
</dbReference>
<dbReference type="InterPro" id="IPR036291">
    <property type="entry name" value="NAD(P)-bd_dom_sf"/>
</dbReference>
<dbReference type="SMART" id="SM00829">
    <property type="entry name" value="PKS_ER"/>
    <property type="match status" value="1"/>
</dbReference>
<dbReference type="Proteomes" id="UP000245884">
    <property type="component" value="Unassembled WGS sequence"/>
</dbReference>
<accession>A0A316UI00</accession>
<proteinExistence type="inferred from homology"/>
<keyword evidence="4 7" id="KW-0862">Zinc</keyword>
<dbReference type="PROSITE" id="PS00059">
    <property type="entry name" value="ADH_ZINC"/>
    <property type="match status" value="1"/>
</dbReference>
<sequence>MTSHVNTNKAAVLHGPKDLRIETRSLPTTPPAGHVHVTVLATGLCGSDLHYYLHGRNGDFALRHPMALGHESAGIISAVGPECPAQLSVGKRVAIEAGLYCRECERCQEGRYNLCPSMRFASSAKTYPHLDGTLQSTLTWPAWGVHLLPTSVSYEVGALIEPLSVVLQGIRRCALANGERVLVTGAGAVGLLACAAAKGAGASYVVAVDIDEGRLDFAKRNSWADQTYTLAKSAPPVQGEEPAVTMGKAQRVAKEMGEALSLDSSAGAFDVVFECSGVPSCVQLAIFSTRPGGRVVLIGMGSPIQTLPIGAAALREVDILGVFRYANTYPLAMEMLQRGELKGIEKVISHRYTLEEAGEAFETLARGRGRDGRGVTKVFVVAEEGEE</sequence>